<dbReference type="Proteomes" id="UP000250043">
    <property type="component" value="Unassembled WGS sequence"/>
</dbReference>
<dbReference type="OrthoDB" id="2758200at2759"/>
<organism evidence="2 3">
    <name type="scientific">Obba rivulosa</name>
    <dbReference type="NCBI Taxonomy" id="1052685"/>
    <lineage>
        <taxon>Eukaryota</taxon>
        <taxon>Fungi</taxon>
        <taxon>Dikarya</taxon>
        <taxon>Basidiomycota</taxon>
        <taxon>Agaricomycotina</taxon>
        <taxon>Agaricomycetes</taxon>
        <taxon>Polyporales</taxon>
        <taxon>Gelatoporiaceae</taxon>
        <taxon>Obba</taxon>
    </lineage>
</organism>
<proteinExistence type="predicted"/>
<protein>
    <submittedName>
        <fullName evidence="2">Uncharacterized protein</fullName>
    </submittedName>
</protein>
<gene>
    <name evidence="2" type="ORF">OBBRIDRAFT_840382</name>
</gene>
<feature type="region of interest" description="Disordered" evidence="1">
    <location>
        <begin position="156"/>
        <end position="177"/>
    </location>
</feature>
<evidence type="ECO:0000313" key="3">
    <source>
        <dbReference type="Proteomes" id="UP000250043"/>
    </source>
</evidence>
<evidence type="ECO:0000256" key="1">
    <source>
        <dbReference type="SAM" id="MobiDB-lite"/>
    </source>
</evidence>
<evidence type="ECO:0000313" key="2">
    <source>
        <dbReference type="EMBL" id="OCH83597.1"/>
    </source>
</evidence>
<name>A0A8E2AKG3_9APHY</name>
<accession>A0A8E2AKG3</accession>
<dbReference type="EMBL" id="KV722951">
    <property type="protein sequence ID" value="OCH83597.1"/>
    <property type="molecule type" value="Genomic_DNA"/>
</dbReference>
<sequence>MCRQNTIVIKCILLRWETDDVAASQDGIDGAAPVPDANGLGNCVNNSDDDSYKELPPEFLIQNWPCSSDIAQNALDKIKSTHCVIPIPVYVRDNNLVPPSQYNAVLHGATVEIHFSLYHWSVGKRKGNHSIETSGGSDVLPAELFAMHVVKPPALQPPSTPWRREVSTMSPIHSPAK</sequence>
<keyword evidence="3" id="KW-1185">Reference proteome</keyword>
<dbReference type="AlphaFoldDB" id="A0A8E2AKG3"/>
<reference evidence="2 3" key="1">
    <citation type="submission" date="2016-07" db="EMBL/GenBank/DDBJ databases">
        <title>Draft genome of the white-rot fungus Obba rivulosa 3A-2.</title>
        <authorList>
            <consortium name="DOE Joint Genome Institute"/>
            <person name="Miettinen O."/>
            <person name="Riley R."/>
            <person name="Acob R."/>
            <person name="Barry K."/>
            <person name="Cullen D."/>
            <person name="De Vries R."/>
            <person name="Hainaut M."/>
            <person name="Hatakka A."/>
            <person name="Henrissat B."/>
            <person name="Hilden K."/>
            <person name="Kuo R."/>
            <person name="Labutti K."/>
            <person name="Lipzen A."/>
            <person name="Makela M.R."/>
            <person name="Sandor L."/>
            <person name="Spatafora J.W."/>
            <person name="Grigoriev I.V."/>
            <person name="Hibbett D.S."/>
        </authorList>
    </citation>
    <scope>NUCLEOTIDE SEQUENCE [LARGE SCALE GENOMIC DNA]</scope>
    <source>
        <strain evidence="2 3">3A-2</strain>
    </source>
</reference>